<sequence>MKKFIVILCLIAVAACPAWAKKRDAFGQAESGESAITNRPMMENINLQAVQKAFDDSNSTANIKEYSHYYKNTYKIRLRQYMTTTIILPQNENVEALVLGDEMNFSVKALRFRPKTPANKLEIFGKRAGADTNLTVMGESGNIYSFYLRIDDPTSPYLPDLIVYLKDNRIKFFRSRLLANNSQSDSDLDFRPKDQDEKAPDYLVETSPVPPSEWNFDYQIDAHGHGFAPRQIFDDGKWTYFRFGANGNMDTVKTLPIIYAVRDGVDVPINQQRKGEFVVVKTTSNSWTLWAGDKYICARQGK</sequence>
<dbReference type="EMBL" id="WAIE01000011">
    <property type="protein sequence ID" value="KAB1437303.1"/>
    <property type="molecule type" value="Genomic_DNA"/>
</dbReference>
<evidence type="ECO:0000256" key="1">
    <source>
        <dbReference type="ARBA" id="ARBA00006135"/>
    </source>
</evidence>
<organism evidence="4 5">
    <name type="scientific">Pseudodesulfovibrio senegalensis</name>
    <dbReference type="NCBI Taxonomy" id="1721087"/>
    <lineage>
        <taxon>Bacteria</taxon>
        <taxon>Pseudomonadati</taxon>
        <taxon>Thermodesulfobacteriota</taxon>
        <taxon>Desulfovibrionia</taxon>
        <taxon>Desulfovibrionales</taxon>
        <taxon>Desulfovibrionaceae</taxon>
    </lineage>
</organism>
<dbReference type="CDD" id="cd06911">
    <property type="entry name" value="VirB9_CagX_TrbG"/>
    <property type="match status" value="1"/>
</dbReference>
<dbReference type="Pfam" id="PF03524">
    <property type="entry name" value="CagX"/>
    <property type="match status" value="1"/>
</dbReference>
<accession>A0A6N6MY48</accession>
<dbReference type="PROSITE" id="PS51257">
    <property type="entry name" value="PROKAR_LIPOPROTEIN"/>
    <property type="match status" value="1"/>
</dbReference>
<evidence type="ECO:0000256" key="2">
    <source>
        <dbReference type="ARBA" id="ARBA00022729"/>
    </source>
</evidence>
<dbReference type="Proteomes" id="UP000438699">
    <property type="component" value="Unassembled WGS sequence"/>
</dbReference>
<name>A0A6N6MY48_9BACT</name>
<dbReference type="AlphaFoldDB" id="A0A6N6MY48"/>
<evidence type="ECO:0000313" key="4">
    <source>
        <dbReference type="EMBL" id="KAB1437303.1"/>
    </source>
</evidence>
<keyword evidence="5" id="KW-1185">Reference proteome</keyword>
<dbReference type="InterPro" id="IPR033645">
    <property type="entry name" value="VirB9/CagX/TrbG_C"/>
</dbReference>
<feature type="chain" id="PRO_5027088264" evidence="3">
    <location>
        <begin position="21"/>
        <end position="302"/>
    </location>
</feature>
<dbReference type="RefSeq" id="WP_151152070.1">
    <property type="nucleotide sequence ID" value="NZ_WAIE01000011.1"/>
</dbReference>
<dbReference type="InterPro" id="IPR010258">
    <property type="entry name" value="Conjugal_tfr_TrbG/VirB9/CagX"/>
</dbReference>
<dbReference type="InterPro" id="IPR038161">
    <property type="entry name" value="VirB9/CagX/TrbG_C_sf"/>
</dbReference>
<reference evidence="4 5" key="1">
    <citation type="journal article" date="2017" name="Int. J. Syst. Evol. Microbiol.">
        <title>Desulfovibrio senegalensis sp. nov., a mesophilic sulfate reducer isolated from marine sediment.</title>
        <authorList>
            <person name="Thioye A."/>
            <person name="Gam Z.B.A."/>
            <person name="Mbengue M."/>
            <person name="Cayol J.L."/>
            <person name="Joseph-Bartoli M."/>
            <person name="Toure-Kane C."/>
            <person name="Labat M."/>
        </authorList>
    </citation>
    <scope>NUCLEOTIDE SEQUENCE [LARGE SCALE GENOMIC DNA]</scope>
    <source>
        <strain evidence="4 5">DSM 101509</strain>
    </source>
</reference>
<feature type="signal peptide" evidence="3">
    <location>
        <begin position="1"/>
        <end position="20"/>
    </location>
</feature>
<comment type="caution">
    <text evidence="4">The sequence shown here is derived from an EMBL/GenBank/DDBJ whole genome shotgun (WGS) entry which is preliminary data.</text>
</comment>
<dbReference type="Gene3D" id="2.60.40.2500">
    <property type="match status" value="1"/>
</dbReference>
<dbReference type="OrthoDB" id="5515031at2"/>
<gene>
    <name evidence="4" type="ORF">F8A88_15365</name>
</gene>
<protein>
    <submittedName>
        <fullName evidence="4">TrbG/VirB9 family P-type conjugative transfer protein</fullName>
    </submittedName>
</protein>
<evidence type="ECO:0000256" key="3">
    <source>
        <dbReference type="SAM" id="SignalP"/>
    </source>
</evidence>
<comment type="similarity">
    <text evidence="1">Belongs to the TrbG/VirB9 family.</text>
</comment>
<proteinExistence type="inferred from homology"/>
<evidence type="ECO:0000313" key="5">
    <source>
        <dbReference type="Proteomes" id="UP000438699"/>
    </source>
</evidence>
<keyword evidence="2 3" id="KW-0732">Signal</keyword>